<dbReference type="InterPro" id="IPR015421">
    <property type="entry name" value="PyrdxlP-dep_Trfase_major"/>
</dbReference>
<dbReference type="GO" id="GO:0019346">
    <property type="term" value="P:transsulfuration"/>
    <property type="evidence" value="ECO:0007669"/>
    <property type="project" value="InterPro"/>
</dbReference>
<dbReference type="Gene3D" id="3.90.1150.10">
    <property type="entry name" value="Aspartate Aminotransferase, domain 1"/>
    <property type="match status" value="1"/>
</dbReference>
<reference evidence="6 7" key="1">
    <citation type="submission" date="2015-11" db="EMBL/GenBank/DDBJ databases">
        <title>Bacillus caseinolyticus sp nov.</title>
        <authorList>
            <person name="Dastager S.G."/>
            <person name="Mawlankar R."/>
        </authorList>
    </citation>
    <scope>NUCLEOTIDE SEQUENCE [LARGE SCALE GENOMIC DNA]</scope>
    <source>
        <strain evidence="6 7">SGD-V-76</strain>
    </source>
</reference>
<dbReference type="GO" id="GO:0016846">
    <property type="term" value="F:carbon-sulfur lyase activity"/>
    <property type="evidence" value="ECO:0007669"/>
    <property type="project" value="TreeGrafter"/>
</dbReference>
<dbReference type="EMBL" id="LNQP01000034">
    <property type="protein sequence ID" value="KSU87858.1"/>
    <property type="molecule type" value="Genomic_DNA"/>
</dbReference>
<evidence type="ECO:0000313" key="6">
    <source>
        <dbReference type="EMBL" id="KSU87858.1"/>
    </source>
</evidence>
<dbReference type="AlphaFoldDB" id="A0A0V8JLB8"/>
<dbReference type="PANTHER" id="PTHR11808:SF90">
    <property type="entry name" value="CYSTATHIONINE GAMMA-SYNTHASE"/>
    <property type="match status" value="1"/>
</dbReference>
<protein>
    <submittedName>
        <fullName evidence="6">Cystathionine gamma-synthase</fullName>
        <ecNumber evidence="6">2.5.1.48</ecNumber>
    </submittedName>
</protein>
<organism evidence="6 7">
    <name type="scientific">Priestia veravalensis</name>
    <dbReference type="NCBI Taxonomy" id="1414648"/>
    <lineage>
        <taxon>Bacteria</taxon>
        <taxon>Bacillati</taxon>
        <taxon>Bacillota</taxon>
        <taxon>Bacilli</taxon>
        <taxon>Bacillales</taxon>
        <taxon>Bacillaceae</taxon>
        <taxon>Priestia</taxon>
    </lineage>
</organism>
<accession>A0A0V8JLB8</accession>
<dbReference type="PIRSF" id="PIRSF001434">
    <property type="entry name" value="CGS"/>
    <property type="match status" value="1"/>
</dbReference>
<evidence type="ECO:0000256" key="3">
    <source>
        <dbReference type="ARBA" id="ARBA00022898"/>
    </source>
</evidence>
<dbReference type="GO" id="GO:0009086">
    <property type="term" value="P:methionine biosynthetic process"/>
    <property type="evidence" value="ECO:0007669"/>
    <property type="project" value="UniProtKB-ARBA"/>
</dbReference>
<comment type="similarity">
    <text evidence="2 5">Belongs to the trans-sulfuration enzymes family.</text>
</comment>
<dbReference type="Pfam" id="PF01053">
    <property type="entry name" value="Cys_Met_Meta_PP"/>
    <property type="match status" value="1"/>
</dbReference>
<dbReference type="InterPro" id="IPR015422">
    <property type="entry name" value="PyrdxlP-dep_Trfase_small"/>
</dbReference>
<dbReference type="Gene3D" id="3.40.640.10">
    <property type="entry name" value="Type I PLP-dependent aspartate aminotransferase-like (Major domain)"/>
    <property type="match status" value="1"/>
</dbReference>
<dbReference type="GO" id="GO:0005737">
    <property type="term" value="C:cytoplasm"/>
    <property type="evidence" value="ECO:0007669"/>
    <property type="project" value="TreeGrafter"/>
</dbReference>
<comment type="cofactor">
    <cofactor evidence="1 5">
        <name>pyridoxal 5'-phosphate</name>
        <dbReference type="ChEBI" id="CHEBI:597326"/>
    </cofactor>
</comment>
<gene>
    <name evidence="6" type="ORF">AS180_11140</name>
</gene>
<dbReference type="FunFam" id="3.90.1150.10:FF:000033">
    <property type="entry name" value="Cystathionine gamma-synthase"/>
    <property type="match status" value="1"/>
</dbReference>
<dbReference type="GO" id="GO:0003962">
    <property type="term" value="F:cystathionine gamma-synthase activity"/>
    <property type="evidence" value="ECO:0007669"/>
    <property type="project" value="UniProtKB-EC"/>
</dbReference>
<keyword evidence="3 4" id="KW-0663">Pyridoxal phosphate</keyword>
<keyword evidence="7" id="KW-1185">Reference proteome</keyword>
<dbReference type="RefSeq" id="WP_025907394.1">
    <property type="nucleotide sequence ID" value="NZ_KQ758650.1"/>
</dbReference>
<dbReference type="FunFam" id="3.40.640.10:FF:000009">
    <property type="entry name" value="Cystathionine gamma-synthase homolog"/>
    <property type="match status" value="1"/>
</dbReference>
<dbReference type="CDD" id="cd00614">
    <property type="entry name" value="CGS_like"/>
    <property type="match status" value="1"/>
</dbReference>
<dbReference type="InterPro" id="IPR000277">
    <property type="entry name" value="Cys/Met-Metab_PyrdxlP-dep_enz"/>
</dbReference>
<evidence type="ECO:0000256" key="5">
    <source>
        <dbReference type="RuleBase" id="RU362118"/>
    </source>
</evidence>
<name>A0A0V8JLB8_9BACI</name>
<dbReference type="PANTHER" id="PTHR11808">
    <property type="entry name" value="TRANS-SULFURATION ENZYME FAMILY MEMBER"/>
    <property type="match status" value="1"/>
</dbReference>
<proteinExistence type="inferred from homology"/>
<comment type="caution">
    <text evidence="6">The sequence shown here is derived from an EMBL/GenBank/DDBJ whole genome shotgun (WGS) entry which is preliminary data.</text>
</comment>
<dbReference type="GO" id="GO:0030170">
    <property type="term" value="F:pyridoxal phosphate binding"/>
    <property type="evidence" value="ECO:0007669"/>
    <property type="project" value="InterPro"/>
</dbReference>
<evidence type="ECO:0000313" key="7">
    <source>
        <dbReference type="Proteomes" id="UP000053681"/>
    </source>
</evidence>
<evidence type="ECO:0000256" key="1">
    <source>
        <dbReference type="ARBA" id="ARBA00001933"/>
    </source>
</evidence>
<dbReference type="Proteomes" id="UP000053681">
    <property type="component" value="Unassembled WGS sequence"/>
</dbReference>
<evidence type="ECO:0000256" key="4">
    <source>
        <dbReference type="PIRSR" id="PIRSR001434-2"/>
    </source>
</evidence>
<dbReference type="SUPFAM" id="SSF53383">
    <property type="entry name" value="PLP-dependent transferases"/>
    <property type="match status" value="1"/>
</dbReference>
<dbReference type="EC" id="2.5.1.48" evidence="6"/>
<keyword evidence="6" id="KW-0808">Transferase</keyword>
<sequence>MHIETLLVRSGVNRDPATGSITTPIYQASTFAHPRLGESTGYDYARTANPTRTALEDAITALEEGEVGAAFASGMAGVMAVLALFKNGDHLIVSEDLYGGTYRVLNDIFAEQGVEVTYVNTAHLDQVKAVLKQNTKALFIETPTNPMMHVTDLKGIIELAKESNLLTIVDNTFMSPYYQRPLSLGADIVIHSASKYIGGHNDVVAGLVVARCRELGEKIRFYQNAAGAILGPQDSWLLLRGIKTLALRMEKHNENALKIANWLTSHELVEKVYYPGLESHPGYHVMKQQAGGFGGMISFAVTDPQIVPVLLENIKVITFAESLGGVESLMTFPARQTHADIPEEIRNRVGVTNCLLRLSVGIEHAEDLIQDLKEAFDAYNK</sequence>
<feature type="modified residue" description="N6-(pyridoxal phosphate)lysine" evidence="4">
    <location>
        <position position="195"/>
    </location>
</feature>
<dbReference type="InterPro" id="IPR015424">
    <property type="entry name" value="PyrdxlP-dep_Trfase"/>
</dbReference>
<evidence type="ECO:0000256" key="2">
    <source>
        <dbReference type="ARBA" id="ARBA00009077"/>
    </source>
</evidence>